<protein>
    <submittedName>
        <fullName evidence="2">Uncharacterized protein</fullName>
    </submittedName>
</protein>
<name>A0ABM7ZKC9_STRNI</name>
<dbReference type="EMBL" id="AP026073">
    <property type="protein sequence ID" value="BDM66804.1"/>
    <property type="molecule type" value="Genomic_DNA"/>
</dbReference>
<evidence type="ECO:0000313" key="2">
    <source>
        <dbReference type="EMBL" id="BDM66804.1"/>
    </source>
</evidence>
<evidence type="ECO:0000313" key="3">
    <source>
        <dbReference type="Proteomes" id="UP001059597"/>
    </source>
</evidence>
<feature type="region of interest" description="Disordered" evidence="1">
    <location>
        <begin position="1"/>
        <end position="52"/>
    </location>
</feature>
<keyword evidence="3" id="KW-1185">Reference proteome</keyword>
<dbReference type="Proteomes" id="UP001059597">
    <property type="component" value="Chromosome"/>
</dbReference>
<proteinExistence type="predicted"/>
<accession>A0ABM7ZKC9</accession>
<sequence>MNAGRSAGRNADGTGRRFGGPAHHRAGARPTGYRTGARHGREAGRVAGVPRGGCVAGRVAGVPRGGCVAGRVAGVPWAGRVAGRVVGLPRRAAARVPAGGGRNDPVRPDRQAYRAPFRARNSVQSVDTGKGPHRAGKKRR</sequence>
<feature type="region of interest" description="Disordered" evidence="1">
    <location>
        <begin position="93"/>
        <end position="140"/>
    </location>
</feature>
<gene>
    <name evidence="2" type="ORF">HEK616_02910</name>
</gene>
<feature type="compositionally biased region" description="Basic residues" evidence="1">
    <location>
        <begin position="131"/>
        <end position="140"/>
    </location>
</feature>
<organism evidence="2 3">
    <name type="scientific">Streptomyces nigrescens</name>
    <dbReference type="NCBI Taxonomy" id="1920"/>
    <lineage>
        <taxon>Bacteria</taxon>
        <taxon>Bacillati</taxon>
        <taxon>Actinomycetota</taxon>
        <taxon>Actinomycetes</taxon>
        <taxon>Kitasatosporales</taxon>
        <taxon>Streptomycetaceae</taxon>
        <taxon>Streptomyces</taxon>
    </lineage>
</organism>
<evidence type="ECO:0000256" key="1">
    <source>
        <dbReference type="SAM" id="MobiDB-lite"/>
    </source>
</evidence>
<reference evidence="2" key="1">
    <citation type="submission" date="2022-06" db="EMBL/GenBank/DDBJ databases">
        <title>Complete genome sequence of Streptomyces nigrescens HEK616.</title>
        <authorList>
            <person name="Asamizu S."/>
            <person name="Onaka H."/>
        </authorList>
    </citation>
    <scope>NUCLEOTIDE SEQUENCE</scope>
    <source>
        <strain evidence="2">HEK616</strain>
    </source>
</reference>